<evidence type="ECO:0000313" key="2">
    <source>
        <dbReference type="Proteomes" id="UP001231649"/>
    </source>
</evidence>
<proteinExistence type="predicted"/>
<organism evidence="1 2">
    <name type="scientific">Mythimna loreyi</name>
    <dbReference type="NCBI Taxonomy" id="667449"/>
    <lineage>
        <taxon>Eukaryota</taxon>
        <taxon>Metazoa</taxon>
        <taxon>Ecdysozoa</taxon>
        <taxon>Arthropoda</taxon>
        <taxon>Hexapoda</taxon>
        <taxon>Insecta</taxon>
        <taxon>Pterygota</taxon>
        <taxon>Neoptera</taxon>
        <taxon>Endopterygota</taxon>
        <taxon>Lepidoptera</taxon>
        <taxon>Glossata</taxon>
        <taxon>Ditrysia</taxon>
        <taxon>Noctuoidea</taxon>
        <taxon>Noctuidae</taxon>
        <taxon>Noctuinae</taxon>
        <taxon>Hadenini</taxon>
        <taxon>Mythimna</taxon>
    </lineage>
</organism>
<sequence>MTPSPRTPLVALLLLTMSRGELSMLGPALTEEPAARVAYAAGAGVRVRCAASGSPAPALSWLADDNTALADLPGRRRIYSNGTLEILPSSAYEAVASTVRCRAANVHGVALSRDVTLVPVSETGWEVEAAAGAAAAGGVAAVSCGASGDAALVHVALWYHGDTVLHIDPPTPESRYLVAGNTLLIAGVGARDAGAYSCVARHALSGATKRARPATLTVTETSSSSAPRLVAAGGERSAAAGQPVCLPCVAADHPAPIYTWYRERGGRLQPADAADGWAWRGGAALCVRAAPAASGLWICKAYNAFGDATAHTTLHVQDTLSVSVTPTVLVAEAGSTARFSCAASDARAALSWLHDGAAAGAGAALTLRGVARAHRGVYQCVARRAHDSAQAAAELRLGESAPELHYTFIEQALRAGGSVSLRCAASAAPPPRIAWLLDDQPLDHYRSQHRYFINEETSLNGDVVSTLNISSVSTTDGGRYTCRAHNALGHAQHSARLNVYGPPSIRALGPVRVVAGANATIYCPYAGYPISSISWWRRGASVAVGGAGRVSARGAALRLAPALAPDAGHYACAVAAPAGPAARQDIDIQVRNPPKISPFMFSSELTEGSSVQVLCGVSSGDKPMYFSWLKDGAPLPPNLQIEEKSLNEFSLLMFSDLSARHSGAYTCRVSNHAATVNYTATLSVKVAPAWATEPLDTAVLLGAPLLLECAAKGYPAPSVIWYRRMGEGGPLGGESTEQWELVGAGEWEAEGVHAHNGSLSAGAAARAHAGTYRCLADNGVGPPLLKHINLTVHEPAHFEGSGGNVSCVRGQSAALACDARGDAPLHVYWTHRGVRLDLASYRWAVTEARTAAGLRSALQLRAAERADAGEYRCHAHNSFGRSEQLMYLHVEEPPEAPCRLRLGGVGARWVRLLWAAPAPPARHTYTALYTALHALPGAESRSNAVNLTLHEHDDRADAEGLVTLRARLEGLRPAAAYSLRLTAANHVGLSPHSEPVMFTTLEEAPSASPQNVRVRASNPGELHVSWSAPPQDSWNGELLGYVASWRELGPGEAGAGRASVAGWSSAELALAGLRPFARYALTLRAYNRAGAGPHSPTVYATTADGGTL</sequence>
<gene>
    <name evidence="1" type="ORF">PYW08_006611</name>
</gene>
<dbReference type="EMBL" id="CM056778">
    <property type="protein sequence ID" value="KAJ8735955.1"/>
    <property type="molecule type" value="Genomic_DNA"/>
</dbReference>
<keyword evidence="2" id="KW-1185">Reference proteome</keyword>
<name>A0ACC2R810_9NEOP</name>
<protein>
    <submittedName>
        <fullName evidence="1">Uncharacterized protein</fullName>
    </submittedName>
</protein>
<comment type="caution">
    <text evidence="1">The sequence shown here is derived from an EMBL/GenBank/DDBJ whole genome shotgun (WGS) entry which is preliminary data.</text>
</comment>
<dbReference type="Proteomes" id="UP001231649">
    <property type="component" value="Chromosome 2"/>
</dbReference>
<accession>A0ACC2R810</accession>
<reference evidence="1" key="1">
    <citation type="submission" date="2023-03" db="EMBL/GenBank/DDBJ databases">
        <title>Chromosome-level genomes of two armyworms, Mythimna separata and Mythimna loreyi, provide insights into the biosynthesis and reception of sex pheromones.</title>
        <authorList>
            <person name="Zhao H."/>
        </authorList>
    </citation>
    <scope>NUCLEOTIDE SEQUENCE</scope>
    <source>
        <strain evidence="1">BeijingLab</strain>
    </source>
</reference>
<evidence type="ECO:0000313" key="1">
    <source>
        <dbReference type="EMBL" id="KAJ8735955.1"/>
    </source>
</evidence>